<evidence type="ECO:0000256" key="6">
    <source>
        <dbReference type="ARBA" id="ARBA00023157"/>
    </source>
</evidence>
<name>A0AAV7R8Q6_PLEWA</name>
<dbReference type="GO" id="GO:0004930">
    <property type="term" value="F:G protein-coupled receptor activity"/>
    <property type="evidence" value="ECO:0007669"/>
    <property type="project" value="InterPro"/>
</dbReference>
<dbReference type="GO" id="GO:0007189">
    <property type="term" value="P:adenylate cyclase-activating G protein-coupled receptor signaling pathway"/>
    <property type="evidence" value="ECO:0007669"/>
    <property type="project" value="TreeGrafter"/>
</dbReference>
<feature type="transmembrane region" description="Helical" evidence="8">
    <location>
        <begin position="301"/>
        <end position="326"/>
    </location>
</feature>
<dbReference type="InterPro" id="IPR000832">
    <property type="entry name" value="GPCR_2_secretin-like"/>
</dbReference>
<dbReference type="Pfam" id="PF01825">
    <property type="entry name" value="GPS"/>
    <property type="match status" value="1"/>
</dbReference>
<feature type="transmembrane region" description="Helical" evidence="8">
    <location>
        <begin position="231"/>
        <end position="251"/>
    </location>
</feature>
<accession>A0AAV7R8Q6</accession>
<dbReference type="SMART" id="SM01381">
    <property type="entry name" value="7TM_GPCR_Srsx"/>
    <property type="match status" value="1"/>
</dbReference>
<dbReference type="SUPFAM" id="SSF81321">
    <property type="entry name" value="Family A G protein-coupled receptor-like"/>
    <property type="match status" value="1"/>
</dbReference>
<organism evidence="11 12">
    <name type="scientific">Pleurodeles waltl</name>
    <name type="common">Iberian ribbed newt</name>
    <dbReference type="NCBI Taxonomy" id="8319"/>
    <lineage>
        <taxon>Eukaryota</taxon>
        <taxon>Metazoa</taxon>
        <taxon>Chordata</taxon>
        <taxon>Craniata</taxon>
        <taxon>Vertebrata</taxon>
        <taxon>Euteleostomi</taxon>
        <taxon>Amphibia</taxon>
        <taxon>Batrachia</taxon>
        <taxon>Caudata</taxon>
        <taxon>Salamandroidea</taxon>
        <taxon>Salamandridae</taxon>
        <taxon>Pleurodelinae</taxon>
        <taxon>Pleurodeles</taxon>
    </lineage>
</organism>
<dbReference type="InterPro" id="IPR046338">
    <property type="entry name" value="GAIN_dom_sf"/>
</dbReference>
<dbReference type="PANTHER" id="PTHR45813:SF10">
    <property type="entry name" value="ADHESION G-PROTEIN COUPLED RECEPTOR F3"/>
    <property type="match status" value="1"/>
</dbReference>
<dbReference type="PRINTS" id="PR00249">
    <property type="entry name" value="GPCRSECRETIN"/>
</dbReference>
<dbReference type="PANTHER" id="PTHR45813">
    <property type="entry name" value="IG-LIKE DOMAIN-CONTAINING PROTEIN"/>
    <property type="match status" value="1"/>
</dbReference>
<feature type="transmembrane region" description="Helical" evidence="8">
    <location>
        <begin position="346"/>
        <end position="369"/>
    </location>
</feature>
<dbReference type="Gene3D" id="1.20.1070.10">
    <property type="entry name" value="Rhodopsin 7-helix transmembrane proteins"/>
    <property type="match status" value="1"/>
</dbReference>
<dbReference type="SMART" id="SM00303">
    <property type="entry name" value="GPS"/>
    <property type="match status" value="1"/>
</dbReference>
<reference evidence="11" key="1">
    <citation type="journal article" date="2022" name="bioRxiv">
        <title>Sequencing and chromosome-scale assembly of the giantPleurodeles waltlgenome.</title>
        <authorList>
            <person name="Brown T."/>
            <person name="Elewa A."/>
            <person name="Iarovenko S."/>
            <person name="Subramanian E."/>
            <person name="Araus A.J."/>
            <person name="Petzold A."/>
            <person name="Susuki M."/>
            <person name="Suzuki K.-i.T."/>
            <person name="Hayashi T."/>
            <person name="Toyoda A."/>
            <person name="Oliveira C."/>
            <person name="Osipova E."/>
            <person name="Leigh N.D."/>
            <person name="Simon A."/>
            <person name="Yun M.H."/>
        </authorList>
    </citation>
    <scope>NUCLEOTIDE SEQUENCE</scope>
    <source>
        <strain evidence="11">20211129_DDA</strain>
        <tissue evidence="11">Liver</tissue>
    </source>
</reference>
<dbReference type="InterPro" id="IPR017981">
    <property type="entry name" value="GPCR_2-like_7TM"/>
</dbReference>
<gene>
    <name evidence="11" type="ORF">NDU88_002005</name>
</gene>
<evidence type="ECO:0000256" key="5">
    <source>
        <dbReference type="ARBA" id="ARBA00023136"/>
    </source>
</evidence>
<keyword evidence="7" id="KW-0325">Glycoprotein</keyword>
<comment type="caution">
    <text evidence="11">The sequence shown here is derived from an EMBL/GenBank/DDBJ whole genome shotgun (WGS) entry which is preliminary data.</text>
</comment>
<feature type="transmembrane region" description="Helical" evidence="8">
    <location>
        <begin position="390"/>
        <end position="412"/>
    </location>
</feature>
<evidence type="ECO:0000256" key="8">
    <source>
        <dbReference type="SAM" id="Phobius"/>
    </source>
</evidence>
<keyword evidence="12" id="KW-1185">Reference proteome</keyword>
<sequence>MLKSVETFSQLLKTYNQSFDIAVPSIQVKGESFEPGPNLSAYQKTFDFNLSVGMFIDENTIANLTTRGNFTVTSVAYASLGNILPKSTGKFERSHLNSIVQSTSIKFNNMNENLSEFGVINMTFHVNNSKKDSISHCVFWDFRMPPAGVGGWSDAGCLGWSDENITYCACNHLTSFAVLMSINPEPLFLIDEITYVGLAVSIISLCICLFMEWIVWKYVARSNISYFRHTSLVNISFSLLCADVCFLAASFPAVKTRKFICLSITFLNHFFYLSLFFWTLCQSMMLLHQLVFIFHHLRKKVFLSLSFVLGYVFPAIIAISTFFYFYPKSRYTHQSICWLNPDSGAILTFAIPAGSIIVINFLTLIVVISKLMRPSVSDASPAEDKETAKSIMKAILVLTPVFGLTWAFGFALLKDLDTLTKMVFTYGFAVMNAFQGFFILVTTCFTEKKVRDAFCKRVSATTSTMSTSEAQTKMSYSSSLKK</sequence>
<feature type="transmembrane region" description="Helical" evidence="8">
    <location>
        <begin position="195"/>
        <end position="219"/>
    </location>
</feature>
<dbReference type="InterPro" id="IPR051587">
    <property type="entry name" value="Adhesion_GPCR"/>
</dbReference>
<dbReference type="Pfam" id="PF00002">
    <property type="entry name" value="7tm_2"/>
    <property type="match status" value="1"/>
</dbReference>
<comment type="similarity">
    <text evidence="2">Belongs to the G-protein coupled receptor 2 family. Adhesion G-protein coupled receptor (ADGR) subfamily.</text>
</comment>
<evidence type="ECO:0000256" key="3">
    <source>
        <dbReference type="ARBA" id="ARBA00022692"/>
    </source>
</evidence>
<dbReference type="Proteomes" id="UP001066276">
    <property type="component" value="Chromosome 5"/>
</dbReference>
<keyword evidence="5 8" id="KW-0472">Membrane</keyword>
<evidence type="ECO:0000256" key="4">
    <source>
        <dbReference type="ARBA" id="ARBA00022989"/>
    </source>
</evidence>
<feature type="domain" description="G-protein coupled receptors family 2 profile 2" evidence="10">
    <location>
        <begin position="190"/>
        <end position="447"/>
    </location>
</feature>
<dbReference type="EMBL" id="JANPWB010000009">
    <property type="protein sequence ID" value="KAJ1149189.1"/>
    <property type="molecule type" value="Genomic_DNA"/>
</dbReference>
<dbReference type="AlphaFoldDB" id="A0AAV7R8Q6"/>
<dbReference type="GO" id="GO:0007166">
    <property type="term" value="P:cell surface receptor signaling pathway"/>
    <property type="evidence" value="ECO:0007669"/>
    <property type="project" value="InterPro"/>
</dbReference>
<dbReference type="FunFam" id="1.20.1070.10:FF:000058">
    <property type="entry name" value="Adhesion G protein-coupled receptor F5"/>
    <property type="match status" value="1"/>
</dbReference>
<evidence type="ECO:0000259" key="9">
    <source>
        <dbReference type="PROSITE" id="PS50221"/>
    </source>
</evidence>
<protein>
    <submittedName>
        <fullName evidence="11">Uncharacterized protein</fullName>
    </submittedName>
</protein>
<keyword evidence="4 8" id="KW-1133">Transmembrane helix</keyword>
<dbReference type="PROSITE" id="PS50221">
    <property type="entry name" value="GAIN_B"/>
    <property type="match status" value="1"/>
</dbReference>
<comment type="subcellular location">
    <subcellularLocation>
        <location evidence="1">Membrane</location>
        <topology evidence="1">Multi-pass membrane protein</topology>
    </subcellularLocation>
</comment>
<evidence type="ECO:0000256" key="2">
    <source>
        <dbReference type="ARBA" id="ARBA00007343"/>
    </source>
</evidence>
<proteinExistence type="inferred from homology"/>
<evidence type="ECO:0000313" key="12">
    <source>
        <dbReference type="Proteomes" id="UP001066276"/>
    </source>
</evidence>
<dbReference type="GO" id="GO:0016020">
    <property type="term" value="C:membrane"/>
    <property type="evidence" value="ECO:0007669"/>
    <property type="project" value="UniProtKB-SubCell"/>
</dbReference>
<evidence type="ECO:0000256" key="1">
    <source>
        <dbReference type="ARBA" id="ARBA00004141"/>
    </source>
</evidence>
<dbReference type="InterPro" id="IPR000276">
    <property type="entry name" value="GPCR_Rhodpsn"/>
</dbReference>
<dbReference type="InterPro" id="IPR000203">
    <property type="entry name" value="GPS"/>
</dbReference>
<dbReference type="PROSITE" id="PS50261">
    <property type="entry name" value="G_PROTEIN_RECEP_F2_4"/>
    <property type="match status" value="1"/>
</dbReference>
<keyword evidence="3 8" id="KW-0812">Transmembrane</keyword>
<keyword evidence="6" id="KW-1015">Disulfide bond</keyword>
<evidence type="ECO:0000313" key="11">
    <source>
        <dbReference type="EMBL" id="KAJ1149189.1"/>
    </source>
</evidence>
<evidence type="ECO:0000259" key="10">
    <source>
        <dbReference type="PROSITE" id="PS50261"/>
    </source>
</evidence>
<feature type="transmembrane region" description="Helical" evidence="8">
    <location>
        <begin position="424"/>
        <end position="446"/>
    </location>
</feature>
<dbReference type="InterPro" id="IPR057244">
    <property type="entry name" value="GAIN_B"/>
</dbReference>
<feature type="domain" description="GAIN-B" evidence="9">
    <location>
        <begin position="17"/>
        <end position="186"/>
    </location>
</feature>
<evidence type="ECO:0000256" key="7">
    <source>
        <dbReference type="ARBA" id="ARBA00023180"/>
    </source>
</evidence>
<dbReference type="Gene3D" id="2.60.220.50">
    <property type="match status" value="1"/>
</dbReference>